<dbReference type="GO" id="GO:0030497">
    <property type="term" value="P:fatty acid elongation"/>
    <property type="evidence" value="ECO:0007669"/>
    <property type="project" value="TreeGrafter"/>
</dbReference>
<protein>
    <submittedName>
        <fullName evidence="2">NAD(P)-dependent dehydrogenase (Short-subunit alcohol dehydrogenase family)</fullName>
    </submittedName>
</protein>
<dbReference type="PANTHER" id="PTHR42760">
    <property type="entry name" value="SHORT-CHAIN DEHYDROGENASES/REDUCTASES FAMILY MEMBER"/>
    <property type="match status" value="1"/>
</dbReference>
<dbReference type="PRINTS" id="PR00081">
    <property type="entry name" value="GDHRDH"/>
</dbReference>
<keyword evidence="3" id="KW-1185">Reference proteome</keyword>
<organism evidence="2 3">
    <name type="scientific">Prosthecobacter dejongeii</name>
    <dbReference type="NCBI Taxonomy" id="48465"/>
    <lineage>
        <taxon>Bacteria</taxon>
        <taxon>Pseudomonadati</taxon>
        <taxon>Verrucomicrobiota</taxon>
        <taxon>Verrucomicrobiia</taxon>
        <taxon>Verrucomicrobiales</taxon>
        <taxon>Verrucomicrobiaceae</taxon>
        <taxon>Prosthecobacter</taxon>
    </lineage>
</organism>
<dbReference type="InterPro" id="IPR002347">
    <property type="entry name" value="SDR_fam"/>
</dbReference>
<gene>
    <name evidence="2" type="ORF">HNQ64_003682</name>
</gene>
<comment type="similarity">
    <text evidence="1">Belongs to the short-chain dehydrogenases/reductases (SDR) family.</text>
</comment>
<evidence type="ECO:0000256" key="1">
    <source>
        <dbReference type="ARBA" id="ARBA00006484"/>
    </source>
</evidence>
<evidence type="ECO:0000313" key="3">
    <source>
        <dbReference type="Proteomes" id="UP000534294"/>
    </source>
</evidence>
<reference evidence="2 3" key="1">
    <citation type="submission" date="2020-08" db="EMBL/GenBank/DDBJ databases">
        <title>Genomic Encyclopedia of Type Strains, Phase IV (KMG-IV): sequencing the most valuable type-strain genomes for metagenomic binning, comparative biology and taxonomic classification.</title>
        <authorList>
            <person name="Goeker M."/>
        </authorList>
    </citation>
    <scope>NUCLEOTIDE SEQUENCE [LARGE SCALE GENOMIC DNA]</scope>
    <source>
        <strain evidence="2 3">DSM 12251</strain>
    </source>
</reference>
<accession>A0A7W8DRL3</accession>
<dbReference type="Proteomes" id="UP000534294">
    <property type="component" value="Unassembled WGS sequence"/>
</dbReference>
<sequence length="262" mass="27786">MNRNASPFDLTGQRIWVVGGAGWLGQSTVLLLAEMGASVLCADLPGRSSAFLEKADFAGDISPVDLDAHDTEALEPFVRKHQISHGVPHGLVNLTYAATPKRLSELTTADFDQVNHGNLTSTFILTRAVAELMAAAGQGSVVLFSSMYGGVAPDPRIYESPLNTNPIEYGVNKAGIRQMARYLAVHYGSRGVRCNSISPGPFPNPGIQATQPEFIARLSQKVPLGRVGAPVEIAGAVNFLLSDAASFITGIDLPVDGGWTAW</sequence>
<dbReference type="RefSeq" id="WP_184211161.1">
    <property type="nucleotide sequence ID" value="NZ_JACHIF010000008.1"/>
</dbReference>
<comment type="caution">
    <text evidence="2">The sequence shown here is derived from an EMBL/GenBank/DDBJ whole genome shotgun (WGS) entry which is preliminary data.</text>
</comment>
<dbReference type="Gene3D" id="3.40.50.720">
    <property type="entry name" value="NAD(P)-binding Rossmann-like Domain"/>
    <property type="match status" value="1"/>
</dbReference>
<dbReference type="SUPFAM" id="SSF51735">
    <property type="entry name" value="NAD(P)-binding Rossmann-fold domains"/>
    <property type="match status" value="1"/>
</dbReference>
<dbReference type="InterPro" id="IPR036291">
    <property type="entry name" value="NAD(P)-bd_dom_sf"/>
</dbReference>
<dbReference type="AlphaFoldDB" id="A0A7W8DRL3"/>
<dbReference type="Pfam" id="PF13561">
    <property type="entry name" value="adh_short_C2"/>
    <property type="match status" value="1"/>
</dbReference>
<name>A0A7W8DRL3_9BACT</name>
<evidence type="ECO:0000313" key="2">
    <source>
        <dbReference type="EMBL" id="MBB5039410.1"/>
    </source>
</evidence>
<dbReference type="EMBL" id="JACHIF010000008">
    <property type="protein sequence ID" value="MBB5039410.1"/>
    <property type="molecule type" value="Genomic_DNA"/>
</dbReference>
<proteinExistence type="inferred from homology"/>
<dbReference type="PANTHER" id="PTHR42760:SF40">
    <property type="entry name" value="3-OXOACYL-[ACYL-CARRIER-PROTEIN] REDUCTASE, CHLOROPLASTIC"/>
    <property type="match status" value="1"/>
</dbReference>
<dbReference type="GO" id="GO:0016616">
    <property type="term" value="F:oxidoreductase activity, acting on the CH-OH group of donors, NAD or NADP as acceptor"/>
    <property type="evidence" value="ECO:0007669"/>
    <property type="project" value="TreeGrafter"/>
</dbReference>